<keyword evidence="6 12" id="KW-0067">ATP-binding</keyword>
<evidence type="ECO:0000256" key="1">
    <source>
        <dbReference type="ARBA" id="ARBA00004651"/>
    </source>
</evidence>
<dbReference type="SUPFAM" id="SSF52540">
    <property type="entry name" value="P-loop containing nucleoside triphosphate hydrolases"/>
    <property type="match status" value="1"/>
</dbReference>
<feature type="transmembrane region" description="Helical" evidence="9">
    <location>
        <begin position="235"/>
        <end position="258"/>
    </location>
</feature>
<evidence type="ECO:0000259" key="10">
    <source>
        <dbReference type="PROSITE" id="PS50893"/>
    </source>
</evidence>
<evidence type="ECO:0000256" key="5">
    <source>
        <dbReference type="ARBA" id="ARBA00022741"/>
    </source>
</evidence>
<feature type="domain" description="ABC transporter" evidence="10">
    <location>
        <begin position="336"/>
        <end position="569"/>
    </location>
</feature>
<dbReference type="GO" id="GO:0005524">
    <property type="term" value="F:ATP binding"/>
    <property type="evidence" value="ECO:0007669"/>
    <property type="project" value="UniProtKB-KW"/>
</dbReference>
<keyword evidence="2" id="KW-0813">Transport</keyword>
<dbReference type="InterPro" id="IPR027417">
    <property type="entry name" value="P-loop_NTPase"/>
</dbReference>
<keyword evidence="8 9" id="KW-0472">Membrane</keyword>
<dbReference type="GO" id="GO:0016887">
    <property type="term" value="F:ATP hydrolysis activity"/>
    <property type="evidence" value="ECO:0007669"/>
    <property type="project" value="InterPro"/>
</dbReference>
<comment type="subcellular location">
    <subcellularLocation>
        <location evidence="1">Cell membrane</location>
        <topology evidence="1">Multi-pass membrane protein</topology>
    </subcellularLocation>
</comment>
<evidence type="ECO:0000256" key="7">
    <source>
        <dbReference type="ARBA" id="ARBA00022989"/>
    </source>
</evidence>
<dbReference type="PANTHER" id="PTHR43394:SF1">
    <property type="entry name" value="ATP-BINDING CASSETTE SUB-FAMILY B MEMBER 10, MITOCHONDRIAL"/>
    <property type="match status" value="1"/>
</dbReference>
<proteinExistence type="predicted"/>
<dbReference type="Pfam" id="PF00664">
    <property type="entry name" value="ABC_membrane"/>
    <property type="match status" value="1"/>
</dbReference>
<feature type="domain" description="ABC transmembrane type-1" evidence="11">
    <location>
        <begin position="16"/>
        <end position="298"/>
    </location>
</feature>
<dbReference type="InterPro" id="IPR003439">
    <property type="entry name" value="ABC_transporter-like_ATP-bd"/>
</dbReference>
<evidence type="ECO:0000256" key="9">
    <source>
        <dbReference type="SAM" id="Phobius"/>
    </source>
</evidence>
<dbReference type="PROSITE" id="PS50893">
    <property type="entry name" value="ABC_TRANSPORTER_2"/>
    <property type="match status" value="1"/>
</dbReference>
<dbReference type="EMBL" id="VIGD01000002">
    <property type="protein sequence ID" value="TQE91945.1"/>
    <property type="molecule type" value="Genomic_DNA"/>
</dbReference>
<evidence type="ECO:0000259" key="11">
    <source>
        <dbReference type="PROSITE" id="PS50929"/>
    </source>
</evidence>
<dbReference type="GO" id="GO:0005886">
    <property type="term" value="C:plasma membrane"/>
    <property type="evidence" value="ECO:0007669"/>
    <property type="project" value="UniProtKB-SubCell"/>
</dbReference>
<evidence type="ECO:0000256" key="4">
    <source>
        <dbReference type="ARBA" id="ARBA00022692"/>
    </source>
</evidence>
<keyword evidence="3" id="KW-1003">Cell membrane</keyword>
<dbReference type="GO" id="GO:0015421">
    <property type="term" value="F:ABC-type oligopeptide transporter activity"/>
    <property type="evidence" value="ECO:0007669"/>
    <property type="project" value="TreeGrafter"/>
</dbReference>
<feature type="transmembrane region" description="Helical" evidence="9">
    <location>
        <begin position="52"/>
        <end position="76"/>
    </location>
</feature>
<dbReference type="SUPFAM" id="SSF90123">
    <property type="entry name" value="ABC transporter transmembrane region"/>
    <property type="match status" value="1"/>
</dbReference>
<comment type="caution">
    <text evidence="12">The sequence shown here is derived from an EMBL/GenBank/DDBJ whole genome shotgun (WGS) entry which is preliminary data.</text>
</comment>
<dbReference type="Proteomes" id="UP000315753">
    <property type="component" value="Unassembled WGS sequence"/>
</dbReference>
<dbReference type="InterPro" id="IPR011527">
    <property type="entry name" value="ABC1_TM_dom"/>
</dbReference>
<keyword evidence="4 9" id="KW-0812">Transmembrane</keyword>
<evidence type="ECO:0000256" key="2">
    <source>
        <dbReference type="ARBA" id="ARBA00022448"/>
    </source>
</evidence>
<evidence type="ECO:0000256" key="3">
    <source>
        <dbReference type="ARBA" id="ARBA00022475"/>
    </source>
</evidence>
<keyword evidence="13" id="KW-1185">Reference proteome</keyword>
<evidence type="ECO:0000256" key="8">
    <source>
        <dbReference type="ARBA" id="ARBA00023136"/>
    </source>
</evidence>
<dbReference type="InterPro" id="IPR036640">
    <property type="entry name" value="ABC1_TM_sf"/>
</dbReference>
<name>A0A540V5B4_9BACL</name>
<dbReference type="Gene3D" id="1.20.1560.10">
    <property type="entry name" value="ABC transporter type 1, transmembrane domain"/>
    <property type="match status" value="1"/>
</dbReference>
<feature type="transmembrane region" description="Helical" evidence="9">
    <location>
        <begin position="278"/>
        <end position="296"/>
    </location>
</feature>
<dbReference type="SMART" id="SM00382">
    <property type="entry name" value="AAA"/>
    <property type="match status" value="1"/>
</dbReference>
<feature type="transmembrane region" description="Helical" evidence="9">
    <location>
        <begin position="157"/>
        <end position="174"/>
    </location>
</feature>
<dbReference type="PANTHER" id="PTHR43394">
    <property type="entry name" value="ATP-DEPENDENT PERMEASE MDL1, MITOCHONDRIAL"/>
    <property type="match status" value="1"/>
</dbReference>
<evidence type="ECO:0000256" key="6">
    <source>
        <dbReference type="ARBA" id="ARBA00022840"/>
    </source>
</evidence>
<evidence type="ECO:0000313" key="13">
    <source>
        <dbReference type="Proteomes" id="UP000315753"/>
    </source>
</evidence>
<dbReference type="Pfam" id="PF00005">
    <property type="entry name" value="ABC_tran"/>
    <property type="match status" value="1"/>
</dbReference>
<reference evidence="12 13" key="1">
    <citation type="submission" date="2019-06" db="EMBL/GenBank/DDBJ databases">
        <title>Genome sequence of Ureibacillus terrenus.</title>
        <authorList>
            <person name="Maclea K.S."/>
            <person name="Simoes M."/>
        </authorList>
    </citation>
    <scope>NUCLEOTIDE SEQUENCE [LARGE SCALE GENOMIC DNA]</scope>
    <source>
        <strain evidence="12 13">ATCC BAA-384</strain>
    </source>
</reference>
<gene>
    <name evidence="12" type="ORF">FKZ59_02300</name>
</gene>
<dbReference type="OrthoDB" id="9770415at2"/>
<dbReference type="CDD" id="cd18548">
    <property type="entry name" value="ABC_6TM_Tm287_like"/>
    <property type="match status" value="1"/>
</dbReference>
<protein>
    <submittedName>
        <fullName evidence="12">ABC transporter ATP-binding protein</fullName>
    </submittedName>
</protein>
<evidence type="ECO:0000313" key="12">
    <source>
        <dbReference type="EMBL" id="TQE91945.1"/>
    </source>
</evidence>
<dbReference type="RefSeq" id="WP_141601119.1">
    <property type="nucleotide sequence ID" value="NZ_VIGD01000002.1"/>
</dbReference>
<feature type="transmembrane region" description="Helical" evidence="9">
    <location>
        <begin position="133"/>
        <end position="151"/>
    </location>
</feature>
<dbReference type="PROSITE" id="PS00211">
    <property type="entry name" value="ABC_TRANSPORTER_1"/>
    <property type="match status" value="1"/>
</dbReference>
<dbReference type="PROSITE" id="PS50929">
    <property type="entry name" value="ABC_TM1F"/>
    <property type="match status" value="1"/>
</dbReference>
<dbReference type="InterPro" id="IPR003593">
    <property type="entry name" value="AAA+_ATPase"/>
</dbReference>
<dbReference type="InterPro" id="IPR017871">
    <property type="entry name" value="ABC_transporter-like_CS"/>
</dbReference>
<dbReference type="FunFam" id="3.40.50.300:FF:000221">
    <property type="entry name" value="Multidrug ABC transporter ATP-binding protein"/>
    <property type="match status" value="1"/>
</dbReference>
<sequence length="577" mass="64184">MKAVLSYLKPYKWFAIIALGFMLVELAAELVQPLIIAKIIDNGVVSKDFHVISTWGCALIGIALVSFSSGIANTYFSSHAAQSFAFELRNALFSKIQSFSMATFLKYPASGLITRLTNDVQQVQSVLFMSLRIMLRAPLSVVLSLMMAFFVNAKMATILLIGTPILAALLLLIVKKGTRLFGQVQSSLDRLNRTLQESLQAIYLVKAFMRNSYEMDKFHRVAEDLKMDTMKALRIMELMMPSMAFVLNVSLLFVIWYGAREVGMNQAQVGELVAVVNYALRITGYFGMFAFILNGFSRAKASSERMAEILVVEEGLEKDVARSRKAEAMPEDKGALRFEKVSFVYPNTTKPVLQDISFEVKKGEKLAIMGATGSGKSTLLSLIPRFYEPTRGEIFVGGRNIREWPLKELRGMIGYVPQKSLLFTGSIEDNVKWGKPDAAHDEVVVAAKMAQIHDTIVQFPEQYKTKVGQKGVNLSGGQKQRLSIARALIRKPQILILDDSTSALDVKTEAALWDALKGTDATMLVVTQKIHTAKEADRILLLEEGKMAAMGTHEELMKNSGLYRQIARTQEEKVGEE</sequence>
<dbReference type="Gene3D" id="3.40.50.300">
    <property type="entry name" value="P-loop containing nucleotide triphosphate hydrolases"/>
    <property type="match status" value="1"/>
</dbReference>
<dbReference type="InterPro" id="IPR039421">
    <property type="entry name" value="Type_1_exporter"/>
</dbReference>
<keyword evidence="5" id="KW-0547">Nucleotide-binding</keyword>
<organism evidence="12 13">
    <name type="scientific">Ureibacillus terrenus</name>
    <dbReference type="NCBI Taxonomy" id="118246"/>
    <lineage>
        <taxon>Bacteria</taxon>
        <taxon>Bacillati</taxon>
        <taxon>Bacillota</taxon>
        <taxon>Bacilli</taxon>
        <taxon>Bacillales</taxon>
        <taxon>Caryophanaceae</taxon>
        <taxon>Ureibacillus</taxon>
    </lineage>
</organism>
<keyword evidence="7 9" id="KW-1133">Transmembrane helix</keyword>
<dbReference type="AlphaFoldDB" id="A0A540V5B4"/>
<accession>A0A540V5B4</accession>